<comment type="caution">
    <text evidence="3">The sequence shown here is derived from an EMBL/GenBank/DDBJ whole genome shotgun (WGS) entry which is preliminary data.</text>
</comment>
<keyword evidence="1" id="KW-0227">DNA damage</keyword>
<keyword evidence="1" id="KW-0233">DNA recombination</keyword>
<dbReference type="AlphaFoldDB" id="A0AAN8IST0"/>
<feature type="domain" description="DNA helicase Pif1-like DEAD-box helicase" evidence="2">
    <location>
        <begin position="34"/>
        <end position="109"/>
    </location>
</feature>
<keyword evidence="1" id="KW-0378">Hydrolase</keyword>
<comment type="catalytic activity">
    <reaction evidence="1">
        <text>ATP + H2O = ADP + phosphate + H(+)</text>
        <dbReference type="Rhea" id="RHEA:13065"/>
        <dbReference type="ChEBI" id="CHEBI:15377"/>
        <dbReference type="ChEBI" id="CHEBI:15378"/>
        <dbReference type="ChEBI" id="CHEBI:30616"/>
        <dbReference type="ChEBI" id="CHEBI:43474"/>
        <dbReference type="ChEBI" id="CHEBI:456216"/>
        <dbReference type="EC" id="5.6.2.3"/>
    </reaction>
</comment>
<proteinExistence type="inferred from homology"/>
<dbReference type="Proteomes" id="UP001331761">
    <property type="component" value="Unassembled WGS sequence"/>
</dbReference>
<comment type="cofactor">
    <cofactor evidence="1">
        <name>Mg(2+)</name>
        <dbReference type="ChEBI" id="CHEBI:18420"/>
    </cofactor>
</comment>
<reference evidence="3 4" key="1">
    <citation type="submission" date="2019-10" db="EMBL/GenBank/DDBJ databases">
        <title>Assembly and Annotation for the nematode Trichostrongylus colubriformis.</title>
        <authorList>
            <person name="Martin J."/>
        </authorList>
    </citation>
    <scope>NUCLEOTIDE SEQUENCE [LARGE SCALE GENOMIC DNA]</scope>
    <source>
        <strain evidence="3">G859</strain>
        <tissue evidence="3">Whole worm</tissue>
    </source>
</reference>
<gene>
    <name evidence="3" type="ORF">GCK32_017521</name>
</gene>
<sequence length="118" mass="12904">MVFPLVAERPVAPSVAIDYDEHGRNGLLRYESFNVNRKAAVDDIMDALDRSQNRCIFIDCPGGSGQTYSYNTVYDKAVGKGRQVACGAWTGIAANFLPKEQTANFLFKLNPADSNPTA</sequence>
<dbReference type="GO" id="GO:0043139">
    <property type="term" value="F:5'-3' DNA helicase activity"/>
    <property type="evidence" value="ECO:0007669"/>
    <property type="project" value="UniProtKB-EC"/>
</dbReference>
<dbReference type="GO" id="GO:0016787">
    <property type="term" value="F:hydrolase activity"/>
    <property type="evidence" value="ECO:0007669"/>
    <property type="project" value="UniProtKB-KW"/>
</dbReference>
<protein>
    <recommendedName>
        <fullName evidence="1">ATP-dependent DNA helicase</fullName>
        <ecNumber evidence="1">5.6.2.3</ecNumber>
    </recommendedName>
</protein>
<dbReference type="InterPro" id="IPR027417">
    <property type="entry name" value="P-loop_NTPase"/>
</dbReference>
<keyword evidence="4" id="KW-1185">Reference proteome</keyword>
<keyword evidence="1" id="KW-0547">Nucleotide-binding</keyword>
<keyword evidence="1" id="KW-0067">ATP-binding</keyword>
<dbReference type="GO" id="GO:0006281">
    <property type="term" value="P:DNA repair"/>
    <property type="evidence" value="ECO:0007669"/>
    <property type="project" value="UniProtKB-KW"/>
</dbReference>
<dbReference type="InterPro" id="IPR010285">
    <property type="entry name" value="DNA_helicase_pif1-like_DEAD"/>
</dbReference>
<dbReference type="GO" id="GO:0005524">
    <property type="term" value="F:ATP binding"/>
    <property type="evidence" value="ECO:0007669"/>
    <property type="project" value="UniProtKB-KW"/>
</dbReference>
<dbReference type="GO" id="GO:0006310">
    <property type="term" value="P:DNA recombination"/>
    <property type="evidence" value="ECO:0007669"/>
    <property type="project" value="UniProtKB-KW"/>
</dbReference>
<dbReference type="EMBL" id="WIXE01001701">
    <property type="protein sequence ID" value="KAK5985469.1"/>
    <property type="molecule type" value="Genomic_DNA"/>
</dbReference>
<dbReference type="EC" id="5.6.2.3" evidence="1"/>
<evidence type="ECO:0000313" key="3">
    <source>
        <dbReference type="EMBL" id="KAK5985469.1"/>
    </source>
</evidence>
<dbReference type="GO" id="GO:0000723">
    <property type="term" value="P:telomere maintenance"/>
    <property type="evidence" value="ECO:0007669"/>
    <property type="project" value="InterPro"/>
</dbReference>
<accession>A0AAN8IST0</accession>
<evidence type="ECO:0000256" key="1">
    <source>
        <dbReference type="RuleBase" id="RU363044"/>
    </source>
</evidence>
<name>A0AAN8IST0_TRICO</name>
<dbReference type="Pfam" id="PF05970">
    <property type="entry name" value="PIF1"/>
    <property type="match status" value="1"/>
</dbReference>
<keyword evidence="1" id="KW-0234">DNA repair</keyword>
<evidence type="ECO:0000313" key="4">
    <source>
        <dbReference type="Proteomes" id="UP001331761"/>
    </source>
</evidence>
<evidence type="ECO:0000259" key="2">
    <source>
        <dbReference type="Pfam" id="PF05970"/>
    </source>
</evidence>
<keyword evidence="1 3" id="KW-0347">Helicase</keyword>
<comment type="similarity">
    <text evidence="1">Belongs to the helicase family.</text>
</comment>
<feature type="non-terminal residue" evidence="3">
    <location>
        <position position="118"/>
    </location>
</feature>
<dbReference type="Gene3D" id="3.40.50.300">
    <property type="entry name" value="P-loop containing nucleotide triphosphate hydrolases"/>
    <property type="match status" value="1"/>
</dbReference>
<organism evidence="3 4">
    <name type="scientific">Trichostrongylus colubriformis</name>
    <name type="common">Black scour worm</name>
    <dbReference type="NCBI Taxonomy" id="6319"/>
    <lineage>
        <taxon>Eukaryota</taxon>
        <taxon>Metazoa</taxon>
        <taxon>Ecdysozoa</taxon>
        <taxon>Nematoda</taxon>
        <taxon>Chromadorea</taxon>
        <taxon>Rhabditida</taxon>
        <taxon>Rhabditina</taxon>
        <taxon>Rhabditomorpha</taxon>
        <taxon>Strongyloidea</taxon>
        <taxon>Trichostrongylidae</taxon>
        <taxon>Trichostrongylus</taxon>
    </lineage>
</organism>